<feature type="domain" description="Guanylate cyclase" evidence="2">
    <location>
        <begin position="505"/>
        <end position="643"/>
    </location>
</feature>
<evidence type="ECO:0000259" key="2">
    <source>
        <dbReference type="PROSITE" id="PS50125"/>
    </source>
</evidence>
<name>A0A7G2CSY3_9TRYP</name>
<dbReference type="Pfam" id="PF00042">
    <property type="entry name" value="Globin"/>
    <property type="match status" value="1"/>
</dbReference>
<proteinExistence type="predicted"/>
<sequence length="736" mass="83002">MEERFQREDAMSFSGSAAGHSITDYHPHRGKNPNKLRAAVASARSVFDNSADSTNQNGMSSNQSNTLVSTNVALMSNTINVPAGKSILTNNNNNSNTSAVTMNVNGDVIFSYMQGVTTALHSHRLQYEESMARHTQAKTGEAEKSKKEKKKEKESAALVVPATPNLLETLLPDQLRIMSSLHEELSAIMEDIIKPRYEKDTVQNCWVTLKRNDAAVLKFGLRMAELLEQEMLHDPEPFYPDMLISMTPEKQARLFLKFIDEAVSMYKAPYEMIEKIPHICAQHRYHGIELRHFYYFRNAVIQTLKEMLFEEDYALCEADWSRFWALTIDLMNHGVTTEESSEKRQQFLQKSALHTKHMMELIARRQENLPLPRQFIGSMFISAAAANPAYKAFFTVFETQRASDRLLQAILKVAENSSDESMLVYLREIGARHRGYGATPDLMREFAPHFVEAAKKLMEKEWTVTTNYLLSQLYKFLSEGMIDGMDSGRTTGENKSAPDGSEPFCLVFTDIESSTNLWQHNPIVMKEAVERHHRMIRTVIADNGGYEVKTVGDSFIIAAKDVFVGMKIAVGIQLELMRHLPIAPGFEMLEEVQGGGDPNAWSNQTLRVRIGIEHCTQATATYDTIHRRYDYYGPSVNQCARIEAAAAGGQILMSRDTFKALKAIPAFHDEPCPAHLRDVAGKGPVDKKGFDHFVATYDVGKVKLKGIKKEVRLSSFVPLCFAGRDFSDYMEKVLAK</sequence>
<evidence type="ECO:0000256" key="1">
    <source>
        <dbReference type="SAM" id="MobiDB-lite"/>
    </source>
</evidence>
<dbReference type="GO" id="GO:0019825">
    <property type="term" value="F:oxygen binding"/>
    <property type="evidence" value="ECO:0007669"/>
    <property type="project" value="InterPro"/>
</dbReference>
<evidence type="ECO:0000313" key="3">
    <source>
        <dbReference type="EMBL" id="CAD2222936.1"/>
    </source>
</evidence>
<dbReference type="InterPro" id="IPR050697">
    <property type="entry name" value="Adenylyl/Guanylyl_Cyclase_3/4"/>
</dbReference>
<dbReference type="Pfam" id="PF00211">
    <property type="entry name" value="Guanylate_cyc"/>
    <property type="match status" value="1"/>
</dbReference>
<protein>
    <submittedName>
        <fullName evidence="3">Adenylate and Guanylate cyclase catalytic domain containing protein, putative</fullName>
    </submittedName>
</protein>
<evidence type="ECO:0000313" key="4">
    <source>
        <dbReference type="Proteomes" id="UP000515908"/>
    </source>
</evidence>
<dbReference type="PROSITE" id="PS50125">
    <property type="entry name" value="GUANYLATE_CYCLASE_2"/>
    <property type="match status" value="1"/>
</dbReference>
<feature type="compositionally biased region" description="Basic and acidic residues" evidence="1">
    <location>
        <begin position="1"/>
        <end position="10"/>
    </location>
</feature>
<dbReference type="SMART" id="SM00044">
    <property type="entry name" value="CYCc"/>
    <property type="match status" value="1"/>
</dbReference>
<dbReference type="InterPro" id="IPR001054">
    <property type="entry name" value="A/G_cyclase"/>
</dbReference>
<dbReference type="CDD" id="cd07302">
    <property type="entry name" value="CHD"/>
    <property type="match status" value="1"/>
</dbReference>
<dbReference type="InterPro" id="IPR000971">
    <property type="entry name" value="Globin"/>
</dbReference>
<feature type="region of interest" description="Disordered" evidence="1">
    <location>
        <begin position="1"/>
        <end position="33"/>
    </location>
</feature>
<dbReference type="GO" id="GO:0035556">
    <property type="term" value="P:intracellular signal transduction"/>
    <property type="evidence" value="ECO:0007669"/>
    <property type="project" value="InterPro"/>
</dbReference>
<dbReference type="SUPFAM" id="SSF46458">
    <property type="entry name" value="Globin-like"/>
    <property type="match status" value="2"/>
</dbReference>
<dbReference type="GO" id="GO:0020037">
    <property type="term" value="F:heme binding"/>
    <property type="evidence" value="ECO:0007669"/>
    <property type="project" value="InterPro"/>
</dbReference>
<feature type="region of interest" description="Disordered" evidence="1">
    <location>
        <begin position="129"/>
        <end position="156"/>
    </location>
</feature>
<dbReference type="InterPro" id="IPR009050">
    <property type="entry name" value="Globin-like_sf"/>
</dbReference>
<dbReference type="Gene3D" id="3.30.70.1230">
    <property type="entry name" value="Nucleotide cyclase"/>
    <property type="match status" value="1"/>
</dbReference>
<dbReference type="Proteomes" id="UP000515908">
    <property type="component" value="Chromosome 29"/>
</dbReference>
<dbReference type="Gene3D" id="1.10.490.10">
    <property type="entry name" value="Globins"/>
    <property type="match status" value="2"/>
</dbReference>
<dbReference type="GO" id="GO:0009190">
    <property type="term" value="P:cyclic nucleotide biosynthetic process"/>
    <property type="evidence" value="ECO:0007669"/>
    <property type="project" value="InterPro"/>
</dbReference>
<accession>A0A7G2CSY3</accession>
<organism evidence="3 4">
    <name type="scientific">Angomonas deanei</name>
    <dbReference type="NCBI Taxonomy" id="59799"/>
    <lineage>
        <taxon>Eukaryota</taxon>
        <taxon>Discoba</taxon>
        <taxon>Euglenozoa</taxon>
        <taxon>Kinetoplastea</taxon>
        <taxon>Metakinetoplastina</taxon>
        <taxon>Trypanosomatida</taxon>
        <taxon>Trypanosomatidae</taxon>
        <taxon>Strigomonadinae</taxon>
        <taxon>Angomonas</taxon>
    </lineage>
</organism>
<dbReference type="InterPro" id="IPR012292">
    <property type="entry name" value="Globin/Proto"/>
</dbReference>
<dbReference type="InterPro" id="IPR029787">
    <property type="entry name" value="Nucleotide_cyclase"/>
</dbReference>
<dbReference type="AlphaFoldDB" id="A0A7G2CSY3"/>
<dbReference type="InterPro" id="IPR044399">
    <property type="entry name" value="Mb-like_M"/>
</dbReference>
<dbReference type="PANTHER" id="PTHR43081">
    <property type="entry name" value="ADENYLATE CYCLASE, TERMINAL-DIFFERENTIATION SPECIFIC-RELATED"/>
    <property type="match status" value="1"/>
</dbReference>
<dbReference type="VEuPathDB" id="TriTrypDB:ADEAN_001049200"/>
<dbReference type="PANTHER" id="PTHR43081:SF1">
    <property type="entry name" value="ADENYLATE CYCLASE, TERMINAL-DIFFERENTIATION SPECIFIC"/>
    <property type="match status" value="1"/>
</dbReference>
<gene>
    <name evidence="3" type="ORF">ADEAN_001049200</name>
</gene>
<dbReference type="CDD" id="cd01040">
    <property type="entry name" value="Mb-like"/>
    <property type="match status" value="2"/>
</dbReference>
<reference evidence="3 4" key="1">
    <citation type="submission" date="2020-08" db="EMBL/GenBank/DDBJ databases">
        <authorList>
            <person name="Newling K."/>
            <person name="Davey J."/>
            <person name="Forrester S."/>
        </authorList>
    </citation>
    <scope>NUCLEOTIDE SEQUENCE [LARGE SCALE GENOMIC DNA]</scope>
    <source>
        <strain evidence="4">Crithidia deanei Carvalho (ATCC PRA-265)</strain>
    </source>
</reference>
<dbReference type="SUPFAM" id="SSF55073">
    <property type="entry name" value="Nucleotide cyclase"/>
    <property type="match status" value="1"/>
</dbReference>
<dbReference type="EMBL" id="LR877173">
    <property type="protein sequence ID" value="CAD2222936.1"/>
    <property type="molecule type" value="Genomic_DNA"/>
</dbReference>
<feature type="compositionally biased region" description="Basic and acidic residues" evidence="1">
    <location>
        <begin position="140"/>
        <end position="155"/>
    </location>
</feature>
<keyword evidence="4" id="KW-1185">Reference proteome</keyword>